<comment type="caution">
    <text evidence="10">The sequence shown here is derived from an EMBL/GenBank/DDBJ whole genome shotgun (WGS) entry which is preliminary data.</text>
</comment>
<dbReference type="GO" id="GO:0061617">
    <property type="term" value="C:MICOS complex"/>
    <property type="evidence" value="ECO:0007669"/>
    <property type="project" value="InterPro"/>
</dbReference>
<evidence type="ECO:0008006" key="12">
    <source>
        <dbReference type="Google" id="ProtNLM"/>
    </source>
</evidence>
<dbReference type="InterPro" id="IPR007512">
    <property type="entry name" value="Mic10"/>
</dbReference>
<comment type="subcellular location">
    <subcellularLocation>
        <location evidence="2">Mitochondrion inner membrane</location>
        <topology evidence="2">Single-pass membrane protein</topology>
    </subcellularLocation>
</comment>
<proteinExistence type="inferred from homology"/>
<dbReference type="AlphaFoldDB" id="A0A1R2ASR3"/>
<evidence type="ECO:0000256" key="7">
    <source>
        <dbReference type="ARBA" id="ARBA00023128"/>
    </source>
</evidence>
<keyword evidence="4 9" id="KW-0812">Transmembrane</keyword>
<evidence type="ECO:0000313" key="11">
    <source>
        <dbReference type="Proteomes" id="UP000187209"/>
    </source>
</evidence>
<evidence type="ECO:0000256" key="5">
    <source>
        <dbReference type="ARBA" id="ARBA00022792"/>
    </source>
</evidence>
<keyword evidence="5" id="KW-0999">Mitochondrion inner membrane</keyword>
<dbReference type="Proteomes" id="UP000187209">
    <property type="component" value="Unassembled WGS sequence"/>
</dbReference>
<evidence type="ECO:0000256" key="3">
    <source>
        <dbReference type="ARBA" id="ARBA00006792"/>
    </source>
</evidence>
<evidence type="ECO:0000256" key="6">
    <source>
        <dbReference type="ARBA" id="ARBA00022989"/>
    </source>
</evidence>
<dbReference type="OrthoDB" id="1916310at2759"/>
<reference evidence="10 11" key="1">
    <citation type="submission" date="2016-11" db="EMBL/GenBank/DDBJ databases">
        <title>The macronuclear genome of Stentor coeruleus: a giant cell with tiny introns.</title>
        <authorList>
            <person name="Slabodnick M."/>
            <person name="Ruby J.G."/>
            <person name="Reiff S.B."/>
            <person name="Swart E.C."/>
            <person name="Gosai S."/>
            <person name="Prabakaran S."/>
            <person name="Witkowska E."/>
            <person name="Larue G.E."/>
            <person name="Fisher S."/>
            <person name="Freeman R.M."/>
            <person name="Gunawardena J."/>
            <person name="Chu W."/>
            <person name="Stover N.A."/>
            <person name="Gregory B.D."/>
            <person name="Nowacki M."/>
            <person name="Derisi J."/>
            <person name="Roy S.W."/>
            <person name="Marshall W.F."/>
            <person name="Sood P."/>
        </authorList>
    </citation>
    <scope>NUCLEOTIDE SEQUENCE [LARGE SCALE GENOMIC DNA]</scope>
    <source>
        <strain evidence="10">WM001</strain>
    </source>
</reference>
<comment type="similarity">
    <text evidence="3">Belongs to the MICOS complex subunit Mic10 family.</text>
</comment>
<evidence type="ECO:0000256" key="2">
    <source>
        <dbReference type="ARBA" id="ARBA00004434"/>
    </source>
</evidence>
<dbReference type="PANTHER" id="PTHR21304:SF0">
    <property type="entry name" value="MICOS COMPLEX SUBUNIT MIC10"/>
    <property type="match status" value="1"/>
</dbReference>
<keyword evidence="8 9" id="KW-0472">Membrane</keyword>
<keyword evidence="6 9" id="KW-1133">Transmembrane helix</keyword>
<dbReference type="PANTHER" id="PTHR21304">
    <property type="entry name" value="MICOS COMPLEX SUBUNIT MIC10"/>
    <property type="match status" value="1"/>
</dbReference>
<evidence type="ECO:0000256" key="4">
    <source>
        <dbReference type="ARBA" id="ARBA00022692"/>
    </source>
</evidence>
<keyword evidence="7" id="KW-0496">Mitochondrion</keyword>
<name>A0A1R2ASR3_9CILI</name>
<keyword evidence="11" id="KW-1185">Reference proteome</keyword>
<protein>
    <recommendedName>
        <fullName evidence="12">MICOS complex subunit MIC10</fullName>
    </recommendedName>
</protein>
<organism evidence="10 11">
    <name type="scientific">Stentor coeruleus</name>
    <dbReference type="NCBI Taxonomy" id="5963"/>
    <lineage>
        <taxon>Eukaryota</taxon>
        <taxon>Sar</taxon>
        <taxon>Alveolata</taxon>
        <taxon>Ciliophora</taxon>
        <taxon>Postciliodesmatophora</taxon>
        <taxon>Heterotrichea</taxon>
        <taxon>Heterotrichida</taxon>
        <taxon>Stentoridae</taxon>
        <taxon>Stentor</taxon>
    </lineage>
</organism>
<evidence type="ECO:0000256" key="1">
    <source>
        <dbReference type="ARBA" id="ARBA00002689"/>
    </source>
</evidence>
<comment type="function">
    <text evidence="1">Component of the MICOS complex, a large protein complex of the mitochondrial inner membrane that plays crucial roles in the maintenance of crista junctions, inner membrane architecture, and formation of contact sites to the outer membrane.</text>
</comment>
<accession>A0A1R2ASR3</accession>
<dbReference type="Pfam" id="PF04418">
    <property type="entry name" value="DUF543"/>
    <property type="match status" value="1"/>
</dbReference>
<evidence type="ECO:0000313" key="10">
    <source>
        <dbReference type="EMBL" id="OMJ67522.1"/>
    </source>
</evidence>
<evidence type="ECO:0000256" key="8">
    <source>
        <dbReference type="ARBA" id="ARBA00023136"/>
    </source>
</evidence>
<evidence type="ECO:0000256" key="9">
    <source>
        <dbReference type="SAM" id="Phobius"/>
    </source>
</evidence>
<dbReference type="EMBL" id="MPUH01001481">
    <property type="protein sequence ID" value="OMJ67522.1"/>
    <property type="molecule type" value="Genomic_DNA"/>
</dbReference>
<gene>
    <name evidence="10" type="ORF">SteCoe_35284</name>
</gene>
<feature type="transmembrane region" description="Helical" evidence="9">
    <location>
        <begin position="20"/>
        <end position="36"/>
    </location>
</feature>
<sequence length="68" mass="7995">MALRDVNQEWDRCLSRFLEYSFKGALGGLFVGMMFFRRRLWCTAYFSGLGAGCSYYECEKKFNNLPRS</sequence>